<dbReference type="AlphaFoldDB" id="A0A9W8VHY9"/>
<accession>A0A9W8VHY9</accession>
<organism evidence="1 2">
    <name type="scientific">Fusarium torreyae</name>
    <dbReference type="NCBI Taxonomy" id="1237075"/>
    <lineage>
        <taxon>Eukaryota</taxon>
        <taxon>Fungi</taxon>
        <taxon>Dikarya</taxon>
        <taxon>Ascomycota</taxon>
        <taxon>Pezizomycotina</taxon>
        <taxon>Sordariomycetes</taxon>
        <taxon>Hypocreomycetidae</taxon>
        <taxon>Hypocreales</taxon>
        <taxon>Nectriaceae</taxon>
        <taxon>Fusarium</taxon>
    </lineage>
</organism>
<dbReference type="EMBL" id="JAOQAZ010000005">
    <property type="protein sequence ID" value="KAJ4266257.1"/>
    <property type="molecule type" value="Genomic_DNA"/>
</dbReference>
<dbReference type="OrthoDB" id="417125at2759"/>
<comment type="caution">
    <text evidence="1">The sequence shown here is derived from an EMBL/GenBank/DDBJ whole genome shotgun (WGS) entry which is preliminary data.</text>
</comment>
<evidence type="ECO:0000313" key="1">
    <source>
        <dbReference type="EMBL" id="KAJ4266257.1"/>
    </source>
</evidence>
<protein>
    <submittedName>
        <fullName evidence="1">Uncharacterized protein</fullName>
    </submittedName>
</protein>
<name>A0A9W8VHY9_9HYPO</name>
<reference evidence="1" key="1">
    <citation type="submission" date="2022-09" db="EMBL/GenBank/DDBJ databases">
        <title>Fusarium specimens isolated from Avocado Roots.</title>
        <authorList>
            <person name="Stajich J."/>
            <person name="Roper C."/>
            <person name="Heimlech-Rivalta G."/>
        </authorList>
    </citation>
    <scope>NUCLEOTIDE SEQUENCE</scope>
    <source>
        <strain evidence="1">CF00136</strain>
    </source>
</reference>
<sequence length="135" mass="15714">MVMLEHKLDSWRCFDLIHQFSKSSTVQLFKHHKNHRIRSSFYLVAKNIQADSSFAKEMVQSWKQRYKIASFGTDEEYAKMHQVTGNVLQEALEAFGEKFIAMGRNIWKIQADGLENASFMKHDADEKVGKADDQQ</sequence>
<proteinExistence type="predicted"/>
<gene>
    <name evidence="1" type="ORF">NW762_004240</name>
</gene>
<evidence type="ECO:0000313" key="2">
    <source>
        <dbReference type="Proteomes" id="UP001152049"/>
    </source>
</evidence>
<dbReference type="Proteomes" id="UP001152049">
    <property type="component" value="Unassembled WGS sequence"/>
</dbReference>
<keyword evidence="2" id="KW-1185">Reference proteome</keyword>